<organism evidence="2">
    <name type="scientific">Leptocylindrus danicus</name>
    <dbReference type="NCBI Taxonomy" id="163516"/>
    <lineage>
        <taxon>Eukaryota</taxon>
        <taxon>Sar</taxon>
        <taxon>Stramenopiles</taxon>
        <taxon>Ochrophyta</taxon>
        <taxon>Bacillariophyta</taxon>
        <taxon>Coscinodiscophyceae</taxon>
        <taxon>Chaetocerotophycidae</taxon>
        <taxon>Leptocylindrales</taxon>
        <taxon>Leptocylindraceae</taxon>
        <taxon>Leptocylindrus</taxon>
    </lineage>
</organism>
<accession>A0A7S2JWC2</accession>
<feature type="region of interest" description="Disordered" evidence="1">
    <location>
        <begin position="49"/>
        <end position="115"/>
    </location>
</feature>
<reference evidence="2" key="1">
    <citation type="submission" date="2021-01" db="EMBL/GenBank/DDBJ databases">
        <authorList>
            <person name="Corre E."/>
            <person name="Pelletier E."/>
            <person name="Niang G."/>
            <person name="Scheremetjew M."/>
            <person name="Finn R."/>
            <person name="Kale V."/>
            <person name="Holt S."/>
            <person name="Cochrane G."/>
            <person name="Meng A."/>
            <person name="Brown T."/>
            <person name="Cohen L."/>
        </authorList>
    </citation>
    <scope>NUCLEOTIDE SEQUENCE</scope>
    <source>
        <strain evidence="2">B650</strain>
    </source>
</reference>
<protein>
    <submittedName>
        <fullName evidence="2">Uncharacterized protein</fullName>
    </submittedName>
</protein>
<feature type="compositionally biased region" description="Low complexity" evidence="1">
    <location>
        <begin position="54"/>
        <end position="65"/>
    </location>
</feature>
<feature type="compositionally biased region" description="Polar residues" evidence="1">
    <location>
        <begin position="87"/>
        <end position="102"/>
    </location>
</feature>
<gene>
    <name evidence="2" type="ORF">LDAN0321_LOCUS2083</name>
</gene>
<feature type="compositionally biased region" description="Basic and acidic residues" evidence="1">
    <location>
        <begin position="69"/>
        <end position="86"/>
    </location>
</feature>
<sequence length="245" mass="27947">MPPPNLSNLNGPYFIVNFLWCCSVRMRGLSSPQRKNWVERLENSPYNANVKIASKPQQNKSSKSSPLKRKIEKDVNRECISTRKDNFSTNPKNKSGVRNTSYYLRPRKQRTRPAPSCTITYSTKLSEMLLLPTDLIPKPYLDSKEVRTTNAHDNKFINEGDENYFDEKYSDDDEYSREEFDGNSDSCKYESDVSTVGEDAAIPFNDDIVQELYIAAIHEQKKVALHKGGAEFAENSPPIVKLPPV</sequence>
<dbReference type="EMBL" id="HBGY01003304">
    <property type="protein sequence ID" value="CAD9559471.1"/>
    <property type="molecule type" value="Transcribed_RNA"/>
</dbReference>
<proteinExistence type="predicted"/>
<dbReference type="AlphaFoldDB" id="A0A7S2JWC2"/>
<name>A0A7S2JWC2_9STRA</name>
<evidence type="ECO:0000256" key="1">
    <source>
        <dbReference type="SAM" id="MobiDB-lite"/>
    </source>
</evidence>
<evidence type="ECO:0000313" key="2">
    <source>
        <dbReference type="EMBL" id="CAD9559471.1"/>
    </source>
</evidence>